<comment type="caution">
    <text evidence="2">The sequence shown here is derived from an EMBL/GenBank/DDBJ whole genome shotgun (WGS) entry which is preliminary data.</text>
</comment>
<dbReference type="EMBL" id="JAAMFI010000001">
    <property type="protein sequence ID" value="MBS9334993.1"/>
    <property type="molecule type" value="Genomic_DNA"/>
</dbReference>
<organism evidence="2 3">
    <name type="scientific">Fructobacillus papyriferae</name>
    <dbReference type="NCBI Taxonomy" id="2713171"/>
    <lineage>
        <taxon>Bacteria</taxon>
        <taxon>Bacillati</taxon>
        <taxon>Bacillota</taxon>
        <taxon>Bacilli</taxon>
        <taxon>Lactobacillales</taxon>
        <taxon>Lactobacillaceae</taxon>
        <taxon>Fructobacillus</taxon>
    </lineage>
</organism>
<sequence length="151" mass="16338">MEKIFKGMDNGPDVINGNFNELSDPKRDVTVNDLTVNGQLTIAPNQKNYSKTITDNNGLQFTINRIGNIVFAFFSGNPTATGSNVLLATVPAGYRPISNNYFIVEGIWDNLMTFLVTTGGQVMTGTHGSSNGGERGVQGSSVWITQDDFPE</sequence>
<name>A0ABS5QPA0_9LACO</name>
<proteinExistence type="predicted"/>
<dbReference type="Proteomes" id="UP001519418">
    <property type="component" value="Unassembled WGS sequence"/>
</dbReference>
<dbReference type="RefSeq" id="WP_213819578.1">
    <property type="nucleotide sequence ID" value="NZ_JAAMFI010000001.1"/>
</dbReference>
<reference evidence="2 3" key="1">
    <citation type="submission" date="2020-02" db="EMBL/GenBank/DDBJ databases">
        <title>Fructobacillus sp. isolated from paper mulberry of Taiwan.</title>
        <authorList>
            <person name="Lin S.-T."/>
        </authorList>
    </citation>
    <scope>NUCLEOTIDE SEQUENCE [LARGE SCALE GENOMIC DNA]</scope>
    <source>
        <strain evidence="2 3">M1-10</strain>
    </source>
</reference>
<feature type="region of interest" description="Disordered" evidence="1">
    <location>
        <begin position="125"/>
        <end position="151"/>
    </location>
</feature>
<keyword evidence="3" id="KW-1185">Reference proteome</keyword>
<evidence type="ECO:0000313" key="3">
    <source>
        <dbReference type="Proteomes" id="UP001519418"/>
    </source>
</evidence>
<gene>
    <name evidence="2" type="ORF">G6R27_02925</name>
</gene>
<protein>
    <submittedName>
        <fullName evidence="2">Uncharacterized protein</fullName>
    </submittedName>
</protein>
<evidence type="ECO:0000256" key="1">
    <source>
        <dbReference type="SAM" id="MobiDB-lite"/>
    </source>
</evidence>
<accession>A0ABS5QPA0</accession>
<evidence type="ECO:0000313" key="2">
    <source>
        <dbReference type="EMBL" id="MBS9334993.1"/>
    </source>
</evidence>